<keyword evidence="5" id="KW-0378">Hydrolase</keyword>
<dbReference type="Proteomes" id="UP000774699">
    <property type="component" value="Unassembled WGS sequence"/>
</dbReference>
<dbReference type="SMART" id="SM00488">
    <property type="entry name" value="DEXDc2"/>
    <property type="match status" value="1"/>
</dbReference>
<dbReference type="PANTHER" id="PTHR11472">
    <property type="entry name" value="DNA REPAIR DEAD HELICASE RAD3/XP-D SUBFAMILY MEMBER"/>
    <property type="match status" value="1"/>
</dbReference>
<feature type="domain" description="Helicase ATP-binding" evidence="13">
    <location>
        <begin position="11"/>
        <end position="304"/>
    </location>
</feature>
<evidence type="ECO:0000259" key="13">
    <source>
        <dbReference type="PROSITE" id="PS51193"/>
    </source>
</evidence>
<dbReference type="InterPro" id="IPR006555">
    <property type="entry name" value="ATP-dep_Helicase_C"/>
</dbReference>
<sequence>MSSGRSSSMLPPTIPFRYAQAREGQEKLILDAYEAFQTNKIFLAHAETGLGKTDAALSAALGVALAHDPKLTVIFLTPKNAQHAIAVEALRGINAKYDLKLRVVDLVGKKHLCIDEQTMQKEGRGFYEMCKKKRENQTCVHYQHARGNDTLNKEKAKIARQEFLTTMNSVHSSSEIKDESSRATLGGVPWSMCPYETSMELAKKANVIIADYFHIFSPAVSELVLPKLGKKPENCLLIVDEAHNLPERVRGLLSMTLNTKQLSRAIEEAEFLKEKELTQTLQKIEHRLREHGKKMSTNEELLDEKKWNTFLSEKMDLEELSLLCEARGVDYLEKSRKDSSTLIQVGEFLEKWANESEGLARIIKKWGYADDYSVGVKALDPAPLTRKVLEKMHACLLMSGTLHPLPMFADILGVSKEKVQTGFYASPFPKENRLTIIAPITTTKYSERNENSYTKMAEETGKIVNQIPGNSVVFFPSFQLLDTIGRKMQDYTMRNLLFQREGMKIHETEKLIQEFRQHARGFGSVLLACTSGSFAEGLDFPGNELLGVVIVGIPLAEMNLETQALVNYYEKRFQKGWHYGYIYPAMNKAMQAAGRVIRTPTDEGIIVFLDKRYTQTNYHECFPPTHTFELTHNPGEKIKAFWEERKT</sequence>
<dbReference type="InterPro" id="IPR027417">
    <property type="entry name" value="P-loop_NTPase"/>
</dbReference>
<evidence type="ECO:0000256" key="11">
    <source>
        <dbReference type="ARBA" id="ARBA00023204"/>
    </source>
</evidence>
<organism evidence="14 15">
    <name type="scientific">Candidatus Iainarchaeum sp</name>
    <dbReference type="NCBI Taxonomy" id="3101447"/>
    <lineage>
        <taxon>Archaea</taxon>
        <taxon>Candidatus Iainarchaeota</taxon>
        <taxon>Candidatus Iainarchaeia</taxon>
        <taxon>Candidatus Iainarchaeales</taxon>
        <taxon>Candidatus Iainarchaeaceae</taxon>
        <taxon>Candidatus Iainarchaeum</taxon>
    </lineage>
</organism>
<dbReference type="SUPFAM" id="SSF52540">
    <property type="entry name" value="P-loop containing nucleoside triphosphate hydrolases"/>
    <property type="match status" value="1"/>
</dbReference>
<keyword evidence="7" id="KW-0067">ATP-binding</keyword>
<evidence type="ECO:0000256" key="3">
    <source>
        <dbReference type="ARBA" id="ARBA00022741"/>
    </source>
</evidence>
<evidence type="ECO:0000256" key="9">
    <source>
        <dbReference type="ARBA" id="ARBA00023014"/>
    </source>
</evidence>
<keyword evidence="2" id="KW-0479">Metal-binding</keyword>
<keyword evidence="8" id="KW-0408">Iron</keyword>
<dbReference type="GO" id="GO:0005524">
    <property type="term" value="F:ATP binding"/>
    <property type="evidence" value="ECO:0007669"/>
    <property type="project" value="UniProtKB-KW"/>
</dbReference>
<dbReference type="GO" id="GO:0051539">
    <property type="term" value="F:4 iron, 4 sulfur cluster binding"/>
    <property type="evidence" value="ECO:0007669"/>
    <property type="project" value="UniProtKB-KW"/>
</dbReference>
<evidence type="ECO:0000256" key="12">
    <source>
        <dbReference type="ARBA" id="ARBA00023235"/>
    </source>
</evidence>
<dbReference type="EMBL" id="VGJJ01000011">
    <property type="protein sequence ID" value="MBM3282123.1"/>
    <property type="molecule type" value="Genomic_DNA"/>
</dbReference>
<evidence type="ECO:0000256" key="7">
    <source>
        <dbReference type="ARBA" id="ARBA00022840"/>
    </source>
</evidence>
<dbReference type="GO" id="GO:0043139">
    <property type="term" value="F:5'-3' DNA helicase activity"/>
    <property type="evidence" value="ECO:0007669"/>
    <property type="project" value="UniProtKB-EC"/>
</dbReference>
<dbReference type="InterPro" id="IPR010614">
    <property type="entry name" value="RAD3-like_helicase_DEAD"/>
</dbReference>
<protein>
    <submittedName>
        <fullName evidence="14">ATP-dependent DNA helicase</fullName>
    </submittedName>
</protein>
<evidence type="ECO:0000256" key="10">
    <source>
        <dbReference type="ARBA" id="ARBA00023125"/>
    </source>
</evidence>
<dbReference type="GO" id="GO:0016818">
    <property type="term" value="F:hydrolase activity, acting on acid anhydrides, in phosphorus-containing anhydrides"/>
    <property type="evidence" value="ECO:0007669"/>
    <property type="project" value="InterPro"/>
</dbReference>
<keyword evidence="11" id="KW-0234">DNA repair</keyword>
<evidence type="ECO:0000256" key="6">
    <source>
        <dbReference type="ARBA" id="ARBA00022806"/>
    </source>
</evidence>
<dbReference type="InterPro" id="IPR006554">
    <property type="entry name" value="Helicase-like_DEXD_c2"/>
</dbReference>
<dbReference type="AlphaFoldDB" id="A0A8T4C6L8"/>
<dbReference type="InterPro" id="IPR045028">
    <property type="entry name" value="DinG/Rad3-like"/>
</dbReference>
<dbReference type="Gene3D" id="1.10.275.40">
    <property type="match status" value="1"/>
</dbReference>
<keyword evidence="12" id="KW-0413">Isomerase</keyword>
<dbReference type="Gene3D" id="1.10.30.20">
    <property type="entry name" value="Bacterial XPD DNA helicase, FeS cluster domain"/>
    <property type="match status" value="1"/>
</dbReference>
<dbReference type="Pfam" id="PF13307">
    <property type="entry name" value="Helicase_C_2"/>
    <property type="match status" value="1"/>
</dbReference>
<dbReference type="Gene3D" id="3.40.50.300">
    <property type="entry name" value="P-loop containing nucleotide triphosphate hydrolases"/>
    <property type="match status" value="2"/>
</dbReference>
<comment type="caution">
    <text evidence="14">The sequence shown here is derived from an EMBL/GenBank/DDBJ whole genome shotgun (WGS) entry which is preliminary data.</text>
</comment>
<keyword evidence="10" id="KW-0238">DNA-binding</keyword>
<keyword evidence="6 14" id="KW-0347">Helicase</keyword>
<evidence type="ECO:0000256" key="5">
    <source>
        <dbReference type="ARBA" id="ARBA00022801"/>
    </source>
</evidence>
<dbReference type="InterPro" id="IPR042493">
    <property type="entry name" value="XPD_DNA_FeS"/>
</dbReference>
<evidence type="ECO:0000256" key="4">
    <source>
        <dbReference type="ARBA" id="ARBA00022763"/>
    </source>
</evidence>
<dbReference type="PROSITE" id="PS51193">
    <property type="entry name" value="HELICASE_ATP_BIND_2"/>
    <property type="match status" value="1"/>
</dbReference>
<dbReference type="GO" id="GO:0006281">
    <property type="term" value="P:DNA repair"/>
    <property type="evidence" value="ECO:0007669"/>
    <property type="project" value="UniProtKB-KW"/>
</dbReference>
<evidence type="ECO:0000256" key="2">
    <source>
        <dbReference type="ARBA" id="ARBA00022723"/>
    </source>
</evidence>
<evidence type="ECO:0000313" key="15">
    <source>
        <dbReference type="Proteomes" id="UP000774699"/>
    </source>
</evidence>
<dbReference type="PANTHER" id="PTHR11472:SF34">
    <property type="entry name" value="REGULATOR OF TELOMERE ELONGATION HELICASE 1"/>
    <property type="match status" value="1"/>
</dbReference>
<keyword evidence="9" id="KW-0411">Iron-sulfur</keyword>
<evidence type="ECO:0000313" key="14">
    <source>
        <dbReference type="EMBL" id="MBM3282123.1"/>
    </source>
</evidence>
<evidence type="ECO:0000256" key="8">
    <source>
        <dbReference type="ARBA" id="ARBA00023004"/>
    </source>
</evidence>
<gene>
    <name evidence="14" type="ORF">FJY86_02160</name>
</gene>
<dbReference type="GO" id="GO:0003677">
    <property type="term" value="F:DNA binding"/>
    <property type="evidence" value="ECO:0007669"/>
    <property type="project" value="UniProtKB-KW"/>
</dbReference>
<dbReference type="GO" id="GO:0046872">
    <property type="term" value="F:metal ion binding"/>
    <property type="evidence" value="ECO:0007669"/>
    <property type="project" value="UniProtKB-KW"/>
</dbReference>
<name>A0A8T4C6L8_9ARCH</name>
<dbReference type="InterPro" id="IPR014013">
    <property type="entry name" value="Helic_SF1/SF2_ATP-bd_DinG/Rad3"/>
</dbReference>
<keyword evidence="1" id="KW-0004">4Fe-4S</keyword>
<proteinExistence type="predicted"/>
<accession>A0A8T4C6L8</accession>
<keyword evidence="4" id="KW-0227">DNA damage</keyword>
<reference evidence="14" key="1">
    <citation type="submission" date="2019-03" db="EMBL/GenBank/DDBJ databases">
        <title>Lake Tanganyika Metagenome-Assembled Genomes (MAGs).</title>
        <authorList>
            <person name="Tran P."/>
        </authorList>
    </citation>
    <scope>NUCLEOTIDE SEQUENCE</scope>
    <source>
        <strain evidence="14">M_DeepCast_50m_m2_156</strain>
    </source>
</reference>
<keyword evidence="3" id="KW-0547">Nucleotide-binding</keyword>
<dbReference type="SMART" id="SM00491">
    <property type="entry name" value="HELICc2"/>
    <property type="match status" value="1"/>
</dbReference>
<evidence type="ECO:0000256" key="1">
    <source>
        <dbReference type="ARBA" id="ARBA00022485"/>
    </source>
</evidence>
<dbReference type="Pfam" id="PF06733">
    <property type="entry name" value="DEAD_2"/>
    <property type="match status" value="1"/>
</dbReference>